<name>A0A5N8X5W0_9ACTN</name>
<feature type="compositionally biased region" description="Low complexity" evidence="1">
    <location>
        <begin position="38"/>
        <end position="47"/>
    </location>
</feature>
<gene>
    <name evidence="2" type="ORF">FPZ41_39810</name>
</gene>
<accession>A0A5N8X5W0</accession>
<dbReference type="EMBL" id="VMNX01000268">
    <property type="protein sequence ID" value="MPY54378.1"/>
    <property type="molecule type" value="Genomic_DNA"/>
</dbReference>
<sequence>MRGASGAGQGLSSHSRLPRDARHALPPHRAQAQVRPVRGLPPGTPGARTRRRGAALRATTGM</sequence>
<protein>
    <submittedName>
        <fullName evidence="2">Uncharacterized protein</fullName>
    </submittedName>
</protein>
<reference evidence="2 3" key="1">
    <citation type="submission" date="2019-09" db="EMBL/GenBank/DDBJ databases">
        <authorList>
            <person name="Duangmal K."/>
            <person name="Teo W.F.A."/>
            <person name="Lipun K."/>
        </authorList>
    </citation>
    <scope>NUCLEOTIDE SEQUENCE [LARGE SCALE GENOMIC DNA]</scope>
    <source>
        <strain evidence="2 3">K1PN6</strain>
    </source>
</reference>
<evidence type="ECO:0000313" key="2">
    <source>
        <dbReference type="EMBL" id="MPY54378.1"/>
    </source>
</evidence>
<feature type="region of interest" description="Disordered" evidence="1">
    <location>
        <begin position="1"/>
        <end position="62"/>
    </location>
</feature>
<keyword evidence="3" id="KW-1185">Reference proteome</keyword>
<evidence type="ECO:0000313" key="3">
    <source>
        <dbReference type="Proteomes" id="UP000373149"/>
    </source>
</evidence>
<proteinExistence type="predicted"/>
<organism evidence="2 3">
    <name type="scientific">Streptomyces acidicola</name>
    <dbReference type="NCBI Taxonomy" id="2596892"/>
    <lineage>
        <taxon>Bacteria</taxon>
        <taxon>Bacillati</taxon>
        <taxon>Actinomycetota</taxon>
        <taxon>Actinomycetes</taxon>
        <taxon>Kitasatosporales</taxon>
        <taxon>Streptomycetaceae</taxon>
        <taxon>Streptomyces</taxon>
    </lineage>
</organism>
<dbReference type="AlphaFoldDB" id="A0A5N8X5W0"/>
<comment type="caution">
    <text evidence="2">The sequence shown here is derived from an EMBL/GenBank/DDBJ whole genome shotgun (WGS) entry which is preliminary data.</text>
</comment>
<evidence type="ECO:0000256" key="1">
    <source>
        <dbReference type="SAM" id="MobiDB-lite"/>
    </source>
</evidence>
<dbReference type="Proteomes" id="UP000373149">
    <property type="component" value="Unassembled WGS sequence"/>
</dbReference>